<evidence type="ECO:0000313" key="2">
    <source>
        <dbReference type="Proteomes" id="UP000004994"/>
    </source>
</evidence>
<reference evidence="1" key="1">
    <citation type="journal article" date="2012" name="Nature">
        <title>The tomato genome sequence provides insights into fleshy fruit evolution.</title>
        <authorList>
            <consortium name="Tomato Genome Consortium"/>
        </authorList>
    </citation>
    <scope>NUCLEOTIDE SEQUENCE [LARGE SCALE GENOMIC DNA]</scope>
    <source>
        <strain evidence="1">cv. Heinz 1706</strain>
    </source>
</reference>
<evidence type="ECO:0000313" key="1">
    <source>
        <dbReference type="EnsemblPlants" id="Solyc03g096240.2.1"/>
    </source>
</evidence>
<accession>A0A3Q7FM76</accession>
<dbReference type="Proteomes" id="UP000004994">
    <property type="component" value="Chromosome 3"/>
</dbReference>
<sequence length="112" mass="12982">LAFIDLPISFHQTPNLGFWPKLTIQTNLFCYPSLESSKSLSGTHQQILLKYFCLKWCLIFPLFMQNMPVVKCKSFDLWCYLGTFWEACMVFSQHSDRESSTARFVPSLASEV</sequence>
<reference evidence="1" key="2">
    <citation type="submission" date="2019-01" db="UniProtKB">
        <authorList>
            <consortium name="EnsemblPlants"/>
        </authorList>
    </citation>
    <scope>IDENTIFICATION</scope>
    <source>
        <strain evidence="1">cv. Heinz 1706</strain>
    </source>
</reference>
<proteinExistence type="predicted"/>
<name>A0A3Q7FM76_SOLLC</name>
<keyword evidence="2" id="KW-1185">Reference proteome</keyword>
<dbReference type="InParanoid" id="A0A3Q7FM76"/>
<dbReference type="AlphaFoldDB" id="A0A3Q7FM76"/>
<dbReference type="Gramene" id="Solyc03g096240.2.1">
    <property type="protein sequence ID" value="Solyc03g096240.2.1"/>
    <property type="gene ID" value="Solyc03g096240.2"/>
</dbReference>
<dbReference type="EnsemblPlants" id="Solyc03g096240.2.1">
    <property type="protein sequence ID" value="Solyc03g096240.2.1"/>
    <property type="gene ID" value="Solyc03g096240.2"/>
</dbReference>
<organism evidence="1">
    <name type="scientific">Solanum lycopersicum</name>
    <name type="common">Tomato</name>
    <name type="synonym">Lycopersicon esculentum</name>
    <dbReference type="NCBI Taxonomy" id="4081"/>
    <lineage>
        <taxon>Eukaryota</taxon>
        <taxon>Viridiplantae</taxon>
        <taxon>Streptophyta</taxon>
        <taxon>Embryophyta</taxon>
        <taxon>Tracheophyta</taxon>
        <taxon>Spermatophyta</taxon>
        <taxon>Magnoliopsida</taxon>
        <taxon>eudicotyledons</taxon>
        <taxon>Gunneridae</taxon>
        <taxon>Pentapetalae</taxon>
        <taxon>asterids</taxon>
        <taxon>lamiids</taxon>
        <taxon>Solanales</taxon>
        <taxon>Solanaceae</taxon>
        <taxon>Solanoideae</taxon>
        <taxon>Solaneae</taxon>
        <taxon>Solanum</taxon>
        <taxon>Solanum subgen. Lycopersicon</taxon>
    </lineage>
</organism>
<protein>
    <submittedName>
        <fullName evidence="1">Uncharacterized protein</fullName>
    </submittedName>
</protein>